<evidence type="ECO:0008006" key="3">
    <source>
        <dbReference type="Google" id="ProtNLM"/>
    </source>
</evidence>
<reference evidence="1 2" key="1">
    <citation type="submission" date="2024-02" db="EMBL/GenBank/DDBJ databases">
        <title>A draft genome for the cacao thread blight pathogen Marasmius crinis-equi.</title>
        <authorList>
            <person name="Cohen S.P."/>
            <person name="Baruah I.K."/>
            <person name="Amoako-Attah I."/>
            <person name="Bukari Y."/>
            <person name="Meinhardt L.W."/>
            <person name="Bailey B.A."/>
        </authorList>
    </citation>
    <scope>NUCLEOTIDE SEQUENCE [LARGE SCALE GENOMIC DNA]</scope>
    <source>
        <strain evidence="1 2">GH-76</strain>
    </source>
</reference>
<evidence type="ECO:0000313" key="1">
    <source>
        <dbReference type="EMBL" id="KAL0577159.1"/>
    </source>
</evidence>
<comment type="caution">
    <text evidence="1">The sequence shown here is derived from an EMBL/GenBank/DDBJ whole genome shotgun (WGS) entry which is preliminary data.</text>
</comment>
<keyword evidence="2" id="KW-1185">Reference proteome</keyword>
<organism evidence="1 2">
    <name type="scientific">Marasmius crinis-equi</name>
    <dbReference type="NCBI Taxonomy" id="585013"/>
    <lineage>
        <taxon>Eukaryota</taxon>
        <taxon>Fungi</taxon>
        <taxon>Dikarya</taxon>
        <taxon>Basidiomycota</taxon>
        <taxon>Agaricomycotina</taxon>
        <taxon>Agaricomycetes</taxon>
        <taxon>Agaricomycetidae</taxon>
        <taxon>Agaricales</taxon>
        <taxon>Marasmiineae</taxon>
        <taxon>Marasmiaceae</taxon>
        <taxon>Marasmius</taxon>
    </lineage>
</organism>
<accession>A0ABR3FNZ6</accession>
<protein>
    <recommendedName>
        <fullName evidence="3">F-box domain-containing protein</fullName>
    </recommendedName>
</protein>
<name>A0ABR3FNZ6_9AGAR</name>
<dbReference type="Gene3D" id="3.80.10.10">
    <property type="entry name" value="Ribonuclease Inhibitor"/>
    <property type="match status" value="1"/>
</dbReference>
<gene>
    <name evidence="1" type="ORF">V5O48_004836</name>
</gene>
<dbReference type="Proteomes" id="UP001465976">
    <property type="component" value="Unassembled WGS sequence"/>
</dbReference>
<sequence length="612" mass="68868">MRLDTSVDPGTPLDPTVHLGGNAMQSYNAKPRQVGYGAYSATLTPMNRRGVDGLAGVPLLAEHPSFAPTSIFPFGHNIPEIMASFGSSRVAPITRLPDDILSYIFILALYREEPPHDNLIHMNPFHGFAFPWIVHRVCLKWKHIAVNTSELWQNIRVCTEPPCLSNWVVQGGNEALQYWVSKAPHFVDVHLRTSMDGFNSLDKSTLHSLLHHSRSFRSLRLEIHGVNALQEIFSKGVYVPLLETFHVSFFGETEQIATWIAQFERIMRPPNRVFPPLFRYCPRLRRCTFEESSAAFRLFTLPLHQLDSLDMIYTAPGHEHVGWGLSMLPIQGHLTSLKIHFASTPTIGHVQSLAGFLSHSIRKLEYSAPGDFIISGERPAHLFEKLHLPNLQELVLRDDYHPCAFIAARDLVKRSGASLSHLGVFGTLFRPGDDVCANKPVQFLQKLLKKVQGSLKSLTIGADPVEADHAFMNCWFSLGDHPLPHLKEFTVILRTSSHPSRLGNYLRSHRALCLRAFLDFVETRWPLAAGQRGFGGHRQAAREPPTPLERFTLVFHTSDFDLEEIEEAILKDFKRGNVQAVLARVENEPKLVVVGHEGVLTDPSFCSPRELC</sequence>
<proteinExistence type="predicted"/>
<dbReference type="EMBL" id="JBAHYK010000175">
    <property type="protein sequence ID" value="KAL0577159.1"/>
    <property type="molecule type" value="Genomic_DNA"/>
</dbReference>
<dbReference type="InterPro" id="IPR032675">
    <property type="entry name" value="LRR_dom_sf"/>
</dbReference>
<evidence type="ECO:0000313" key="2">
    <source>
        <dbReference type="Proteomes" id="UP001465976"/>
    </source>
</evidence>